<gene>
    <name evidence="4" type="ORF">ACFPOD_03595</name>
</gene>
<evidence type="ECO:0000313" key="4">
    <source>
        <dbReference type="EMBL" id="MFC5584183.1"/>
    </source>
</evidence>
<dbReference type="SUPFAM" id="SSF75304">
    <property type="entry name" value="Amidase signature (AS) enzymes"/>
    <property type="match status" value="1"/>
</dbReference>
<organism evidence="4 5">
    <name type="scientific">Nitratireductor kimnyeongensis</name>
    <dbReference type="NCBI Taxonomy" id="430679"/>
    <lineage>
        <taxon>Bacteria</taxon>
        <taxon>Pseudomonadati</taxon>
        <taxon>Pseudomonadota</taxon>
        <taxon>Alphaproteobacteria</taxon>
        <taxon>Hyphomicrobiales</taxon>
        <taxon>Phyllobacteriaceae</taxon>
        <taxon>Nitratireductor</taxon>
    </lineage>
</organism>
<reference evidence="5" key="1">
    <citation type="journal article" date="2019" name="Int. J. Syst. Evol. Microbiol.">
        <title>The Global Catalogue of Microorganisms (GCM) 10K type strain sequencing project: providing services to taxonomists for standard genome sequencing and annotation.</title>
        <authorList>
            <consortium name="The Broad Institute Genomics Platform"/>
            <consortium name="The Broad Institute Genome Sequencing Center for Infectious Disease"/>
            <person name="Wu L."/>
            <person name="Ma J."/>
        </authorList>
    </citation>
    <scope>NUCLEOTIDE SEQUENCE [LARGE SCALE GENOMIC DNA]</scope>
    <source>
        <strain evidence="5">JCM 3366</strain>
    </source>
</reference>
<sequence length="461" mass="48612">MEPFELSITEAATLIEQKELSPVELVGSVLQRIRELDDNIGAYSLLLAEQAMERARLAEEQIMTGAALPPLHGIPIALKDLIDVAGLPTSASSRVQEGHVAQTDAPVVKQIRESGAIFAGKTHTHEFAFGLTTPQTANPWHTEHTPGGSSGGSAAAVSYGGALAALGTDTGGSIRVPAALCGVVGLKPTRGTVSLEGVIPLAPSLDHVGPITRTVKDAALLLNAISATGRHKPAATALADHDITGVKLGVPVNHFHERLDPEIENALGQLRTSLANAGAELVEVSVPLTDTIMPSQWGIMLAEAAFVHRENIRSRADRFGEDVRLLLETGSLLPAQDYLMAKQAQARLERAWVDMFQNVDALVVPTVPVVAARRDQSTFIWQDGSEEPVVEAYVRLNAAANLTGVPALSVPAGQHSSGLPFGVQFIGPAHSEAVLLKLGQLVEGSTGQRPMPMPAPTPLRT</sequence>
<dbReference type="PANTHER" id="PTHR11895:SF176">
    <property type="entry name" value="AMIDASE AMID-RELATED"/>
    <property type="match status" value="1"/>
</dbReference>
<keyword evidence="5" id="KW-1185">Reference proteome</keyword>
<dbReference type="PANTHER" id="PTHR11895">
    <property type="entry name" value="TRANSAMIDASE"/>
    <property type="match status" value="1"/>
</dbReference>
<dbReference type="Gene3D" id="3.90.1300.10">
    <property type="entry name" value="Amidase signature (AS) domain"/>
    <property type="match status" value="1"/>
</dbReference>
<dbReference type="InterPro" id="IPR000120">
    <property type="entry name" value="Amidase"/>
</dbReference>
<dbReference type="EMBL" id="JBHSNB010000001">
    <property type="protein sequence ID" value="MFC5584183.1"/>
    <property type="molecule type" value="Genomic_DNA"/>
</dbReference>
<evidence type="ECO:0000313" key="5">
    <source>
        <dbReference type="Proteomes" id="UP001596107"/>
    </source>
</evidence>
<protein>
    <recommendedName>
        <fullName evidence="2">Indoleacetamide hydrolase</fullName>
    </recommendedName>
</protein>
<dbReference type="InterPro" id="IPR023631">
    <property type="entry name" value="Amidase_dom"/>
</dbReference>
<name>A0ABW0T5B9_9HYPH</name>
<evidence type="ECO:0000256" key="1">
    <source>
        <dbReference type="ARBA" id="ARBA00003871"/>
    </source>
</evidence>
<dbReference type="Pfam" id="PF01425">
    <property type="entry name" value="Amidase"/>
    <property type="match status" value="1"/>
</dbReference>
<feature type="domain" description="Amidase" evidence="3">
    <location>
        <begin position="24"/>
        <end position="436"/>
    </location>
</feature>
<dbReference type="InterPro" id="IPR036928">
    <property type="entry name" value="AS_sf"/>
</dbReference>
<dbReference type="InterPro" id="IPR020556">
    <property type="entry name" value="Amidase_CS"/>
</dbReference>
<evidence type="ECO:0000256" key="2">
    <source>
        <dbReference type="ARBA" id="ARBA00021874"/>
    </source>
</evidence>
<proteinExistence type="predicted"/>
<dbReference type="Proteomes" id="UP001596107">
    <property type="component" value="Unassembled WGS sequence"/>
</dbReference>
<comment type="caution">
    <text evidence="4">The sequence shown here is derived from an EMBL/GenBank/DDBJ whole genome shotgun (WGS) entry which is preliminary data.</text>
</comment>
<evidence type="ECO:0000259" key="3">
    <source>
        <dbReference type="Pfam" id="PF01425"/>
    </source>
</evidence>
<dbReference type="RefSeq" id="WP_223020002.1">
    <property type="nucleotide sequence ID" value="NZ_CP078143.1"/>
</dbReference>
<comment type="function">
    <text evidence="1">Hydrolyzes indole-3-acetamide (IAM) into indole-3-acetic acid (IAA).</text>
</comment>
<accession>A0ABW0T5B9</accession>
<dbReference type="PROSITE" id="PS00571">
    <property type="entry name" value="AMIDASES"/>
    <property type="match status" value="1"/>
</dbReference>